<protein>
    <submittedName>
        <fullName evidence="2">Uncharacterized protein</fullName>
    </submittedName>
</protein>
<keyword evidence="3" id="KW-1185">Reference proteome</keyword>
<dbReference type="NCBIfam" id="NF040618">
    <property type="entry name" value="PPA1309_fam"/>
    <property type="match status" value="1"/>
</dbReference>
<accession>K6WPX3</accession>
<sequence length="180" mass="18711">MSDVHPDTPASDALSPDALGGALRDIVEFVDQDGWDQPPMLFALVPTAALARSQPDLVDADDDSELSPIAQAPLPNPASAEDATAELERVLATTSWPPTVMGAALVQEITVVPPDEPTSEGRPGRVAAGALRDGRTLGLLQLRPEPGADPEAGIELLTHPDLAVELRTALAHTLDVDPAG</sequence>
<reference evidence="2 3" key="1">
    <citation type="submission" date="2012-08" db="EMBL/GenBank/DDBJ databases">
        <title>Whole genome shotgun sequence of Gordonia rhizosphera NBRC 16068.</title>
        <authorList>
            <person name="Takarada H."/>
            <person name="Isaki S."/>
            <person name="Hosoyama A."/>
            <person name="Tsuchikane K."/>
            <person name="Katsumata H."/>
            <person name="Baba S."/>
            <person name="Ohji S."/>
            <person name="Yamazaki S."/>
            <person name="Fujita N."/>
        </authorList>
    </citation>
    <scope>NUCLEOTIDE SEQUENCE [LARGE SCALE GENOMIC DNA]</scope>
    <source>
        <strain evidence="2 3">NBRC 16068</strain>
    </source>
</reference>
<organism evidence="2 3">
    <name type="scientific">Gordonia rhizosphera NBRC 16068</name>
    <dbReference type="NCBI Taxonomy" id="1108045"/>
    <lineage>
        <taxon>Bacteria</taxon>
        <taxon>Bacillati</taxon>
        <taxon>Actinomycetota</taxon>
        <taxon>Actinomycetes</taxon>
        <taxon>Mycobacteriales</taxon>
        <taxon>Gordoniaceae</taxon>
        <taxon>Gordonia</taxon>
    </lineage>
</organism>
<dbReference type="InterPro" id="IPR047681">
    <property type="entry name" value="PPA1309-like"/>
</dbReference>
<proteinExistence type="predicted"/>
<feature type="region of interest" description="Disordered" evidence="1">
    <location>
        <begin position="57"/>
        <end position="84"/>
    </location>
</feature>
<comment type="caution">
    <text evidence="2">The sequence shown here is derived from an EMBL/GenBank/DDBJ whole genome shotgun (WGS) entry which is preliminary data.</text>
</comment>
<dbReference type="EMBL" id="BAHC01000028">
    <property type="protein sequence ID" value="GAB88594.1"/>
    <property type="molecule type" value="Genomic_DNA"/>
</dbReference>
<dbReference type="AlphaFoldDB" id="K6WPX3"/>
<name>K6WPX3_9ACTN</name>
<gene>
    <name evidence="2" type="ORF">GORHZ_028_00580</name>
</gene>
<dbReference type="Proteomes" id="UP000008363">
    <property type="component" value="Unassembled WGS sequence"/>
</dbReference>
<dbReference type="eggNOG" id="ENOG5032TUF">
    <property type="taxonomic scope" value="Bacteria"/>
</dbReference>
<evidence type="ECO:0000313" key="3">
    <source>
        <dbReference type="Proteomes" id="UP000008363"/>
    </source>
</evidence>
<evidence type="ECO:0000313" key="2">
    <source>
        <dbReference type="EMBL" id="GAB88594.1"/>
    </source>
</evidence>
<dbReference type="STRING" id="1108045.GORHZ_028_00580"/>
<evidence type="ECO:0000256" key="1">
    <source>
        <dbReference type="SAM" id="MobiDB-lite"/>
    </source>
</evidence>